<proteinExistence type="predicted"/>
<protein>
    <submittedName>
        <fullName evidence="1">Uncharacterized protein</fullName>
    </submittedName>
</protein>
<dbReference type="AlphaFoldDB" id="A0A8X6JLW1"/>
<keyword evidence="2" id="KW-1185">Reference proteome</keyword>
<dbReference type="OrthoDB" id="10523323at2759"/>
<dbReference type="Proteomes" id="UP000886998">
    <property type="component" value="Unassembled WGS sequence"/>
</dbReference>
<sequence>MLRLESELHTLRLETGSIRSNVGRASYAEDLKKTSSNYRISIVRAEEPLRETSPAVLMAEATIPVTTPIKEEKKVDDSRAIHFKDEQEIMNAAIDTGAQIPMVRADIVEGQSVDNRGTIQITSAFWEHDIADFEKFQHEKQ</sequence>
<name>A0A8X6JLW1_9ARAC</name>
<evidence type="ECO:0000313" key="2">
    <source>
        <dbReference type="Proteomes" id="UP000886998"/>
    </source>
</evidence>
<gene>
    <name evidence="1" type="ORF">TNIN_165151</name>
</gene>
<evidence type="ECO:0000313" key="1">
    <source>
        <dbReference type="EMBL" id="GFS42575.1"/>
    </source>
</evidence>
<organism evidence="1 2">
    <name type="scientific">Trichonephila inaurata madagascariensis</name>
    <dbReference type="NCBI Taxonomy" id="2747483"/>
    <lineage>
        <taxon>Eukaryota</taxon>
        <taxon>Metazoa</taxon>
        <taxon>Ecdysozoa</taxon>
        <taxon>Arthropoda</taxon>
        <taxon>Chelicerata</taxon>
        <taxon>Arachnida</taxon>
        <taxon>Araneae</taxon>
        <taxon>Araneomorphae</taxon>
        <taxon>Entelegynae</taxon>
        <taxon>Araneoidea</taxon>
        <taxon>Nephilidae</taxon>
        <taxon>Trichonephila</taxon>
        <taxon>Trichonephila inaurata</taxon>
    </lineage>
</organism>
<accession>A0A8X6JLW1</accession>
<reference evidence="1" key="1">
    <citation type="submission" date="2020-08" db="EMBL/GenBank/DDBJ databases">
        <title>Multicomponent nature underlies the extraordinary mechanical properties of spider dragline silk.</title>
        <authorList>
            <person name="Kono N."/>
            <person name="Nakamura H."/>
            <person name="Mori M."/>
            <person name="Yoshida Y."/>
            <person name="Ohtoshi R."/>
            <person name="Malay A.D."/>
            <person name="Moran D.A.P."/>
            <person name="Tomita M."/>
            <person name="Numata K."/>
            <person name="Arakawa K."/>
        </authorList>
    </citation>
    <scope>NUCLEOTIDE SEQUENCE</scope>
</reference>
<comment type="caution">
    <text evidence="1">The sequence shown here is derived from an EMBL/GenBank/DDBJ whole genome shotgun (WGS) entry which is preliminary data.</text>
</comment>
<dbReference type="EMBL" id="BMAV01025568">
    <property type="protein sequence ID" value="GFS42575.1"/>
    <property type="molecule type" value="Genomic_DNA"/>
</dbReference>